<proteinExistence type="predicted"/>
<reference evidence="1" key="1">
    <citation type="submission" date="2018-02" db="EMBL/GenBank/DDBJ databases">
        <title>Rhizophora mucronata_Transcriptome.</title>
        <authorList>
            <person name="Meera S.P."/>
            <person name="Sreeshan A."/>
            <person name="Augustine A."/>
        </authorList>
    </citation>
    <scope>NUCLEOTIDE SEQUENCE</scope>
    <source>
        <tissue evidence="1">Leaf</tissue>
    </source>
</reference>
<organism evidence="1">
    <name type="scientific">Rhizophora mucronata</name>
    <name type="common">Asiatic mangrove</name>
    <dbReference type="NCBI Taxonomy" id="61149"/>
    <lineage>
        <taxon>Eukaryota</taxon>
        <taxon>Viridiplantae</taxon>
        <taxon>Streptophyta</taxon>
        <taxon>Embryophyta</taxon>
        <taxon>Tracheophyta</taxon>
        <taxon>Spermatophyta</taxon>
        <taxon>Magnoliopsida</taxon>
        <taxon>eudicotyledons</taxon>
        <taxon>Gunneridae</taxon>
        <taxon>Pentapetalae</taxon>
        <taxon>rosids</taxon>
        <taxon>fabids</taxon>
        <taxon>Malpighiales</taxon>
        <taxon>Rhizophoraceae</taxon>
        <taxon>Rhizophora</taxon>
    </lineage>
</organism>
<dbReference type="EMBL" id="GGEC01005436">
    <property type="protein sequence ID" value="MBW85919.1"/>
    <property type="molecule type" value="Transcribed_RNA"/>
</dbReference>
<name>A0A2P2IXH3_RHIMU</name>
<protein>
    <submittedName>
        <fullName evidence="1">Serine/threonine-protein phosphatase</fullName>
    </submittedName>
</protein>
<accession>A0A2P2IXH3</accession>
<sequence length="55" mass="6183">MRNSSTRSWNWPWISPQTVTGHLTGWTFHSSTRTSLACSQRVFTSSSGSGLHCIR</sequence>
<evidence type="ECO:0000313" key="1">
    <source>
        <dbReference type="EMBL" id="MBW85919.1"/>
    </source>
</evidence>
<dbReference type="AlphaFoldDB" id="A0A2P2IXH3"/>